<dbReference type="PANTHER" id="PTHR13950:SF9">
    <property type="entry name" value="RABCONNECTIN-3A"/>
    <property type="match status" value="1"/>
</dbReference>
<reference evidence="2" key="1">
    <citation type="submission" date="2017-08" db="EMBL/GenBank/DDBJ databases">
        <authorList>
            <person name="Cuomo C."/>
            <person name="Billmyre B."/>
            <person name="Heitman J."/>
        </authorList>
    </citation>
    <scope>NUCLEOTIDE SEQUENCE</scope>
    <source>
        <strain evidence="2">CBS 12478</strain>
    </source>
</reference>
<feature type="region of interest" description="Disordered" evidence="1">
    <location>
        <begin position="1443"/>
        <end position="1466"/>
    </location>
</feature>
<feature type="region of interest" description="Disordered" evidence="1">
    <location>
        <begin position="1478"/>
        <end position="1514"/>
    </location>
</feature>
<dbReference type="EMBL" id="CP144063">
    <property type="protein sequence ID" value="WWD22361.1"/>
    <property type="molecule type" value="Genomic_DNA"/>
</dbReference>
<protein>
    <submittedName>
        <fullName evidence="2">Uncharacterized protein</fullName>
    </submittedName>
</protein>
<dbReference type="GeneID" id="43586193"/>
<dbReference type="Pfam" id="PF12234">
    <property type="entry name" value="Rav1p_C"/>
    <property type="match status" value="1"/>
</dbReference>
<gene>
    <name evidence="2" type="ORF">CI109_106852</name>
</gene>
<feature type="compositionally biased region" description="Polar residues" evidence="1">
    <location>
        <begin position="1390"/>
        <end position="1414"/>
    </location>
</feature>
<keyword evidence="3" id="KW-1185">Reference proteome</keyword>
<dbReference type="InterPro" id="IPR036322">
    <property type="entry name" value="WD40_repeat_dom_sf"/>
</dbReference>
<dbReference type="PANTHER" id="PTHR13950">
    <property type="entry name" value="RABCONNECTIN-RELATED"/>
    <property type="match status" value="1"/>
</dbReference>
<dbReference type="InterPro" id="IPR052208">
    <property type="entry name" value="DmX-like/RAVE_component"/>
</dbReference>
<dbReference type="GO" id="GO:0007035">
    <property type="term" value="P:vacuolar acidification"/>
    <property type="evidence" value="ECO:0007669"/>
    <property type="project" value="TreeGrafter"/>
</dbReference>
<dbReference type="KEGG" id="ksn:43586193"/>
<name>A0A5M6CAC6_9TREE</name>
<dbReference type="Proteomes" id="UP000322225">
    <property type="component" value="Chromosome 13"/>
</dbReference>
<proteinExistence type="predicted"/>
<evidence type="ECO:0000313" key="3">
    <source>
        <dbReference type="Proteomes" id="UP000322225"/>
    </source>
</evidence>
<sequence>MALRLRQAIAGRPNTKSKQNVGVIVVDSGRGYIVYPSSSNVILLTPELELVETLQFWSALPHRASTSTPGEVRGVLCSSPEGPIIAWSDVHIVFWQYLASKSRGSWTIHSTIVASSPVTCVDFRAGTLALGTQRGIEYWRMDPKAEVVVWDRLWERSCPNPTTITISPATGHLAWYTKGENSVHVLTIDRKGQAASTTQEIRNPREIAWIGWRQAKPGSGDAHLYTITTNSVFRIYSPVLDDPEWFQLHLTLDHRAFASVTTTTSKTKGKEPQSNPFGVMWVWNADVLKAVLKSELEGIKEGKVEISSEGRKKLESLEAEESDVVVWVGPDGNVVLRSILNIERKPPTLLKSLHLANTSLPSTILSAHWTSQAQLLHIPDSGPAVSVILLPNEQHPHIESLRLSLPNILSCNANGVTSSLPAPSLEETTLVQLENTVDRLVRTPNGRGLLAIGESGEIGMWYKLQLGVRPNKWQHGPKALVGKGRWNNGTSPSQAAIFAKGRAIVFYTKPASGPASITLRHLDAGATTPQEPLTFPHFAPTEGDEVEMLLAVSDIDDGYSGKGRRTQRAIVMAATRSGEAWVWRVVSRITPSESEIDGRPDVFLLSHYRLPIDSLHLDESPRMILPVDPMGWHQSAIDWTTDTPLQDMVLTVSNDGDLEFWTPKIGQHLANATVDRNGKDLEHGDMACEPDGHGHVHSVLDQPWTKTGTVRTERRNVIKARCSSRKKTVLICELPDGRHEMTIWDSNVSEFSTGLELTHVFGLGETILDLDWTTTSDLQSVLAIGFAHKVVLICEQRMSYVETTPGWAPFLTIDMERYTSEPISDSVWLAGGSLAVGAGNQIYLFSRFLDRDTPTPSPSASARSVKIDEEEPEDIFQLIAHQNGPLVDYHPILLAQCLLWDKGALVKSILLQLVKALKECEEDGKKRLVFKRLDPSEFYATKRPVRTVKSSGRKYDGLFDTVQPEIEDDEDEFTARVVAELINRLHKNVRVPLNNAEKSFLVSVAQATLEAEQQRRSLDFSGLRYLISLRMYVNWDRISGAGGTVTPISINGDESIQNGTTRKGKGHFSFRNIVWAMHSESQELLLTASTECFRDGKMLWDEAKRLGLFLWLKSAESVKAQLEVIARNRFMADEDRDPTSCSLIFFALGKKKVVHGLWRQAPGHKEQQLMLKFLANDFELERWQTAAMKNAYALLSKQRYEYAAAFFMLAGRPKDAITVCLRQLDDWQLGLALARVVEGGTDGPIVKWILNDTVLPMAFKGGHRWLATWAFWTLGRRDLAVRVLISPMNDVAEAFSPESPLEVGNPENDDPSLLLMFQHLKSKSLQTAKGTSEVSTKLEFDFVLHNARVFFRMGCHNLALDLVRSWSFERPFFPPPKPRSRKPATPLPESPTSTIKAPTPTRPSLNGSISQSYTGGHRRRPSFMLTVGRRESLIMDMDVLNESGASSRVPSPPNDDGEGVMTNGNGEKHEEELKDITEVNEEEQAPITAVPVQDDKTNKEEERPTTPPAPKKIGNLMKELKQDVQQGAMEFNMDNFF</sequence>
<dbReference type="SUPFAM" id="SSF50978">
    <property type="entry name" value="WD40 repeat-like"/>
    <property type="match status" value="1"/>
</dbReference>
<evidence type="ECO:0000313" key="2">
    <source>
        <dbReference type="EMBL" id="WWD22361.1"/>
    </source>
</evidence>
<dbReference type="GO" id="GO:0043291">
    <property type="term" value="C:RAVE complex"/>
    <property type="evidence" value="ECO:0007669"/>
    <property type="project" value="TreeGrafter"/>
</dbReference>
<feature type="region of interest" description="Disordered" evidence="1">
    <location>
        <begin position="1373"/>
        <end position="1419"/>
    </location>
</feature>
<dbReference type="OrthoDB" id="342131at2759"/>
<feature type="compositionally biased region" description="Basic and acidic residues" evidence="1">
    <location>
        <begin position="1493"/>
        <end position="1504"/>
    </location>
</feature>
<dbReference type="RefSeq" id="XP_031863640.1">
    <property type="nucleotide sequence ID" value="XM_032002083.1"/>
</dbReference>
<evidence type="ECO:0000256" key="1">
    <source>
        <dbReference type="SAM" id="MobiDB-lite"/>
    </source>
</evidence>
<dbReference type="InterPro" id="IPR022033">
    <property type="entry name" value="Rav1p_C"/>
</dbReference>
<organism evidence="2 3">
    <name type="scientific">Kwoniella shandongensis</name>
    <dbReference type="NCBI Taxonomy" id="1734106"/>
    <lineage>
        <taxon>Eukaryota</taxon>
        <taxon>Fungi</taxon>
        <taxon>Dikarya</taxon>
        <taxon>Basidiomycota</taxon>
        <taxon>Agaricomycotina</taxon>
        <taxon>Tremellomycetes</taxon>
        <taxon>Tremellales</taxon>
        <taxon>Cryptococcaceae</taxon>
        <taxon>Kwoniella</taxon>
    </lineage>
</organism>
<accession>A0A5M6CAC6</accession>
<reference evidence="2" key="2">
    <citation type="submission" date="2024-01" db="EMBL/GenBank/DDBJ databases">
        <title>Comparative genomics of Cryptococcus and Kwoniella reveals pathogenesis evolution and contrasting modes of karyotype evolution via chromosome fusion or intercentromeric recombination.</title>
        <authorList>
            <person name="Coelho M.A."/>
            <person name="David-Palma M."/>
            <person name="Shea T."/>
            <person name="Bowers K."/>
            <person name="McGinley-Smith S."/>
            <person name="Mohammad A.W."/>
            <person name="Gnirke A."/>
            <person name="Yurkov A.M."/>
            <person name="Nowrousian M."/>
            <person name="Sun S."/>
            <person name="Cuomo C.A."/>
            <person name="Heitman J."/>
        </authorList>
    </citation>
    <scope>NUCLEOTIDE SEQUENCE</scope>
    <source>
        <strain evidence="2">CBS 12478</strain>
    </source>
</reference>